<dbReference type="Gene3D" id="3.20.20.80">
    <property type="entry name" value="Glycosidases"/>
    <property type="match status" value="2"/>
</dbReference>
<dbReference type="InterPro" id="IPR044846">
    <property type="entry name" value="GH10"/>
</dbReference>
<dbReference type="AlphaFoldDB" id="A0A364XZI1"/>
<dbReference type="RefSeq" id="WP_112748845.1">
    <property type="nucleotide sequence ID" value="NZ_QMFY01000013.1"/>
</dbReference>
<dbReference type="InterPro" id="IPR031158">
    <property type="entry name" value="GH10_AS"/>
</dbReference>
<keyword evidence="4" id="KW-0732">Signal</keyword>
<dbReference type="EMBL" id="QMFY01000013">
    <property type="protein sequence ID" value="RAV99032.1"/>
    <property type="molecule type" value="Genomic_DNA"/>
</dbReference>
<dbReference type="PROSITE" id="PS51257">
    <property type="entry name" value="PROKAR_LIPOPROTEIN"/>
    <property type="match status" value="1"/>
</dbReference>
<evidence type="ECO:0000256" key="10">
    <source>
        <dbReference type="PROSITE-ProRule" id="PRU10061"/>
    </source>
</evidence>
<evidence type="ECO:0000256" key="2">
    <source>
        <dbReference type="ARBA" id="ARBA00007495"/>
    </source>
</evidence>
<dbReference type="GO" id="GO:0031176">
    <property type="term" value="F:endo-1,4-beta-xylanase activity"/>
    <property type="evidence" value="ECO:0007669"/>
    <property type="project" value="UniProtKB-EC"/>
</dbReference>
<keyword evidence="8 11" id="KW-0326">Glycosidase</keyword>
<evidence type="ECO:0000313" key="14">
    <source>
        <dbReference type="Proteomes" id="UP000251889"/>
    </source>
</evidence>
<dbReference type="InterPro" id="IPR001000">
    <property type="entry name" value="GH10_dom"/>
</dbReference>
<evidence type="ECO:0000256" key="11">
    <source>
        <dbReference type="RuleBase" id="RU361174"/>
    </source>
</evidence>
<keyword evidence="3" id="KW-0858">Xylan degradation</keyword>
<dbReference type="SUPFAM" id="SSF49785">
    <property type="entry name" value="Galactose-binding domain-like"/>
    <property type="match status" value="2"/>
</dbReference>
<dbReference type="Pfam" id="PF00331">
    <property type="entry name" value="Glyco_hydro_10"/>
    <property type="match status" value="2"/>
</dbReference>
<evidence type="ECO:0000256" key="9">
    <source>
        <dbReference type="ARBA" id="ARBA00023326"/>
    </source>
</evidence>
<dbReference type="PRINTS" id="PR00134">
    <property type="entry name" value="GLHYDRLASE10"/>
</dbReference>
<dbReference type="Proteomes" id="UP000251889">
    <property type="component" value="Unassembled WGS sequence"/>
</dbReference>
<name>A0A364XZI1_9BACT</name>
<dbReference type="PROSITE" id="PS51760">
    <property type="entry name" value="GH10_2"/>
    <property type="match status" value="1"/>
</dbReference>
<keyword evidence="7 11" id="KW-0119">Carbohydrate metabolism</keyword>
<evidence type="ECO:0000256" key="6">
    <source>
        <dbReference type="ARBA" id="ARBA00022801"/>
    </source>
</evidence>
<keyword evidence="9 11" id="KW-0624">Polysaccharide degradation</keyword>
<dbReference type="PANTHER" id="PTHR31490">
    <property type="entry name" value="GLYCOSYL HYDROLASE"/>
    <property type="match status" value="1"/>
</dbReference>
<dbReference type="PANTHER" id="PTHR31490:SF88">
    <property type="entry name" value="BETA-XYLANASE"/>
    <property type="match status" value="1"/>
</dbReference>
<protein>
    <recommendedName>
        <fullName evidence="11">Beta-xylanase</fullName>
        <ecNumber evidence="11">3.2.1.8</ecNumber>
    </recommendedName>
</protein>
<dbReference type="Pfam" id="PF02018">
    <property type="entry name" value="CBM_4_9"/>
    <property type="match status" value="2"/>
</dbReference>
<evidence type="ECO:0000256" key="7">
    <source>
        <dbReference type="ARBA" id="ARBA00023277"/>
    </source>
</evidence>
<dbReference type="GO" id="GO:0045493">
    <property type="term" value="P:xylan catabolic process"/>
    <property type="evidence" value="ECO:0007669"/>
    <property type="project" value="UniProtKB-KW"/>
</dbReference>
<evidence type="ECO:0000256" key="8">
    <source>
        <dbReference type="ARBA" id="ARBA00023295"/>
    </source>
</evidence>
<accession>A0A364XZI1</accession>
<gene>
    <name evidence="13" type="ORF">DQQ10_20775</name>
</gene>
<dbReference type="PROSITE" id="PS00591">
    <property type="entry name" value="GH10_1"/>
    <property type="match status" value="1"/>
</dbReference>
<dbReference type="InterPro" id="IPR003305">
    <property type="entry name" value="CenC_carb-bd"/>
</dbReference>
<dbReference type="SUPFAM" id="SSF51445">
    <property type="entry name" value="(Trans)glycosidases"/>
    <property type="match status" value="1"/>
</dbReference>
<dbReference type="OrthoDB" id="1032269at2"/>
<comment type="catalytic activity">
    <reaction evidence="1 11">
        <text>Endohydrolysis of (1-&gt;4)-beta-D-xylosidic linkages in xylans.</text>
        <dbReference type="EC" id="3.2.1.8"/>
    </reaction>
</comment>
<evidence type="ECO:0000313" key="13">
    <source>
        <dbReference type="EMBL" id="RAV99032.1"/>
    </source>
</evidence>
<keyword evidence="5" id="KW-0677">Repeat</keyword>
<proteinExistence type="inferred from homology"/>
<dbReference type="InterPro" id="IPR008979">
    <property type="entry name" value="Galactose-bd-like_sf"/>
</dbReference>
<dbReference type="SMART" id="SM00633">
    <property type="entry name" value="Glyco_10"/>
    <property type="match status" value="1"/>
</dbReference>
<keyword evidence="6 11" id="KW-0378">Hydrolase</keyword>
<reference evidence="13 14" key="1">
    <citation type="submission" date="2018-06" db="EMBL/GenBank/DDBJ databases">
        <title>Chryseolinea flavus sp. nov., a member of the phylum Bacteroidetes isolated from soil.</title>
        <authorList>
            <person name="Li Y."/>
            <person name="Wang J."/>
        </authorList>
    </citation>
    <scope>NUCLEOTIDE SEQUENCE [LARGE SCALE GENOMIC DNA]</scope>
    <source>
        <strain evidence="13 14">SDU1-6</strain>
    </source>
</reference>
<feature type="domain" description="GH10" evidence="12">
    <location>
        <begin position="33"/>
        <end position="677"/>
    </location>
</feature>
<evidence type="ECO:0000256" key="3">
    <source>
        <dbReference type="ARBA" id="ARBA00022651"/>
    </source>
</evidence>
<dbReference type="EC" id="3.2.1.8" evidence="11"/>
<evidence type="ECO:0000256" key="4">
    <source>
        <dbReference type="ARBA" id="ARBA00022729"/>
    </source>
</evidence>
<evidence type="ECO:0000259" key="12">
    <source>
        <dbReference type="PROSITE" id="PS51760"/>
    </source>
</evidence>
<dbReference type="Gene3D" id="2.60.120.260">
    <property type="entry name" value="Galactose-binding domain-like"/>
    <property type="match status" value="2"/>
</dbReference>
<evidence type="ECO:0000256" key="5">
    <source>
        <dbReference type="ARBA" id="ARBA00022737"/>
    </source>
</evidence>
<comment type="caution">
    <text evidence="13">The sequence shown here is derived from an EMBL/GenBank/DDBJ whole genome shotgun (WGS) entry which is preliminary data.</text>
</comment>
<sequence>MKKIKYLMIFIMLIILSACRDEEFGSLNTGKYTDTNGELKNAATFPVGLAVEYYLFVNDEQYRSTVLREANSVTFGYQMKHGALVDDGGTIDFTESDAMFDIAENAGVEVFGHTLGWHQNQNATYLKGIAGGTTGGSENILLNGGFESGSGDNFDNWSKYNGGTVMTATTASNEKRGGNRALKVAVAAAGNPWSVQMASDPAPTTIGTEYKFTIWVKAASAGGNIRFSTQPSALYSANYNISTDWTLLTWTFTANESATRIILDMGATAFTYFVDDASLVDPNYTPPPLLLNGGFEAGTGDNFTNWNKYNGGTQMTAATIASEVRNGTRALKVAVPAAGNPWSVQLASDLTPTTIGKAYKFSVWAKATAAGGNIRFSTQPSALYSGNYNVPTDWALLSWEFTANEAATRIVFDMGAAAFTYLFDDARLVEVGSEPEPGGGAEAVDEALGNFITQTVEHYKGRMKAWDVVNEPMADGNSGLRTSANSNVPANATDFFFWSDYLGRDWALKAFEYAEAADPDALLFINDYNLESNGAKLDSLIAYVEELKQKGAKIDGIGTQMHISLNTSYAGIETMFRKLGQTGLKVRISELDIRINPNDLSVVTPDEMFLGYQAAMYEHVIKMYLQYVPAPQRHGITIWGVTDADSWIVVYQNKRDYPLLFDESYNKKPAYAGVLKGLKGQ</sequence>
<dbReference type="InterPro" id="IPR017853">
    <property type="entry name" value="GH"/>
</dbReference>
<comment type="similarity">
    <text evidence="2 11">Belongs to the glycosyl hydrolase 10 (cellulase F) family.</text>
</comment>
<evidence type="ECO:0000256" key="1">
    <source>
        <dbReference type="ARBA" id="ARBA00000681"/>
    </source>
</evidence>
<keyword evidence="14" id="KW-1185">Reference proteome</keyword>
<feature type="active site" description="Nucleophile" evidence="10">
    <location>
        <position position="590"/>
    </location>
</feature>
<organism evidence="13 14">
    <name type="scientific">Pseudochryseolinea flava</name>
    <dbReference type="NCBI Taxonomy" id="2059302"/>
    <lineage>
        <taxon>Bacteria</taxon>
        <taxon>Pseudomonadati</taxon>
        <taxon>Bacteroidota</taxon>
        <taxon>Cytophagia</taxon>
        <taxon>Cytophagales</taxon>
        <taxon>Fulvivirgaceae</taxon>
        <taxon>Pseudochryseolinea</taxon>
    </lineage>
</organism>